<reference evidence="2 3" key="1">
    <citation type="submission" date="2019-05" db="EMBL/GenBank/DDBJ databases">
        <authorList>
            <person name="Qu J.-H."/>
        </authorList>
    </citation>
    <scope>NUCLEOTIDE SEQUENCE [LARGE SCALE GENOMIC DNA]</scope>
    <source>
        <strain evidence="2 3">Z12</strain>
    </source>
</reference>
<gene>
    <name evidence="2" type="ORF">FEM55_11940</name>
</gene>
<comment type="caution">
    <text evidence="2">The sequence shown here is derived from an EMBL/GenBank/DDBJ whole genome shotgun (WGS) entry which is preliminary data.</text>
</comment>
<proteinExistence type="predicted"/>
<dbReference type="OrthoDB" id="1439983at2"/>
<dbReference type="SUPFAM" id="SSF109854">
    <property type="entry name" value="DinB/YfiT-like putative metalloenzymes"/>
    <property type="match status" value="1"/>
</dbReference>
<dbReference type="EMBL" id="VCEI01000021">
    <property type="protein sequence ID" value="TLU94914.1"/>
    <property type="molecule type" value="Genomic_DNA"/>
</dbReference>
<protein>
    <submittedName>
        <fullName evidence="2">DinB family protein</fullName>
    </submittedName>
</protein>
<organism evidence="2 3">
    <name type="scientific">Dyadobacter sediminis</name>
    <dbReference type="NCBI Taxonomy" id="1493691"/>
    <lineage>
        <taxon>Bacteria</taxon>
        <taxon>Pseudomonadati</taxon>
        <taxon>Bacteroidota</taxon>
        <taxon>Cytophagia</taxon>
        <taxon>Cytophagales</taxon>
        <taxon>Spirosomataceae</taxon>
        <taxon>Dyadobacter</taxon>
    </lineage>
</organism>
<accession>A0A5R9KFN2</accession>
<dbReference type="Pfam" id="PF12867">
    <property type="entry name" value="DinB_2"/>
    <property type="match status" value="1"/>
</dbReference>
<dbReference type="Proteomes" id="UP000309788">
    <property type="component" value="Unassembled WGS sequence"/>
</dbReference>
<keyword evidence="3" id="KW-1185">Reference proteome</keyword>
<feature type="domain" description="DinB-like" evidence="1">
    <location>
        <begin position="29"/>
        <end position="161"/>
    </location>
</feature>
<name>A0A5R9KFN2_9BACT</name>
<evidence type="ECO:0000259" key="1">
    <source>
        <dbReference type="Pfam" id="PF12867"/>
    </source>
</evidence>
<dbReference type="RefSeq" id="WP_138281540.1">
    <property type="nucleotide sequence ID" value="NZ_BMGE01000002.1"/>
</dbReference>
<dbReference type="InterPro" id="IPR034660">
    <property type="entry name" value="DinB/YfiT-like"/>
</dbReference>
<evidence type="ECO:0000313" key="2">
    <source>
        <dbReference type="EMBL" id="TLU94914.1"/>
    </source>
</evidence>
<dbReference type="InterPro" id="IPR024775">
    <property type="entry name" value="DinB-like"/>
</dbReference>
<evidence type="ECO:0000313" key="3">
    <source>
        <dbReference type="Proteomes" id="UP000309788"/>
    </source>
</evidence>
<dbReference type="Gene3D" id="1.20.120.450">
    <property type="entry name" value="dinb family like domain"/>
    <property type="match status" value="1"/>
</dbReference>
<dbReference type="AlphaFoldDB" id="A0A5R9KFN2"/>
<sequence>MKNNEKPEVWLRGPLAGIPDLLQPVAHALLQAQEEITALVQDFPDELLWEQPAGVASAGFHLQHMAGVLDRLFTYARGESLLENQLAYLKAEGSPPFPGCTAADLLRILDDRLLSVMQQLKQTDESTLKEVRYVGRAGIPSTHLGLLFHAAEHTQRHLGQLLVTARILISAKE</sequence>